<reference evidence="6" key="1">
    <citation type="journal article" date="2014" name="Int. J. Syst. Evol. Microbiol.">
        <title>Complete genome sequence of Corynebacterium casei LMG S-19264T (=DSM 44701T), isolated from a smear-ripened cheese.</title>
        <authorList>
            <consortium name="US DOE Joint Genome Institute (JGI-PGF)"/>
            <person name="Walter F."/>
            <person name="Albersmeier A."/>
            <person name="Kalinowski J."/>
            <person name="Ruckert C."/>
        </authorList>
    </citation>
    <scope>NUCLEOTIDE SEQUENCE</scope>
    <source>
        <strain evidence="6">CGMCC 1.10998</strain>
    </source>
</reference>
<feature type="domain" description="Solute-binding protein family 5" evidence="5">
    <location>
        <begin position="71"/>
        <end position="509"/>
    </location>
</feature>
<dbReference type="Gene3D" id="3.40.190.10">
    <property type="entry name" value="Periplasmic binding protein-like II"/>
    <property type="match status" value="1"/>
</dbReference>
<proteinExistence type="inferred from homology"/>
<evidence type="ECO:0000259" key="5">
    <source>
        <dbReference type="Pfam" id="PF00496"/>
    </source>
</evidence>
<dbReference type="Proteomes" id="UP000637423">
    <property type="component" value="Unassembled WGS sequence"/>
</dbReference>
<comment type="similarity">
    <text evidence="2">Belongs to the bacterial solute-binding protein 5 family.</text>
</comment>
<comment type="subcellular location">
    <subcellularLocation>
        <location evidence="1">Cell envelope</location>
    </subcellularLocation>
</comment>
<keyword evidence="7" id="KW-1185">Reference proteome</keyword>
<evidence type="ECO:0000313" key="7">
    <source>
        <dbReference type="Proteomes" id="UP000637423"/>
    </source>
</evidence>
<dbReference type="GO" id="GO:1904680">
    <property type="term" value="F:peptide transmembrane transporter activity"/>
    <property type="evidence" value="ECO:0007669"/>
    <property type="project" value="TreeGrafter"/>
</dbReference>
<dbReference type="CDD" id="cd08505">
    <property type="entry name" value="PBP2_NikA_DppA_OppA_like_18"/>
    <property type="match status" value="1"/>
</dbReference>
<dbReference type="Gene3D" id="3.90.76.10">
    <property type="entry name" value="Dipeptide-binding Protein, Domain 1"/>
    <property type="match status" value="1"/>
</dbReference>
<dbReference type="GO" id="GO:0043190">
    <property type="term" value="C:ATP-binding cassette (ABC) transporter complex"/>
    <property type="evidence" value="ECO:0007669"/>
    <property type="project" value="InterPro"/>
</dbReference>
<dbReference type="PANTHER" id="PTHR30290:SF10">
    <property type="entry name" value="PERIPLASMIC OLIGOPEPTIDE-BINDING PROTEIN-RELATED"/>
    <property type="match status" value="1"/>
</dbReference>
<evidence type="ECO:0000256" key="4">
    <source>
        <dbReference type="ARBA" id="ARBA00022729"/>
    </source>
</evidence>
<dbReference type="AlphaFoldDB" id="A0A916UHP0"/>
<evidence type="ECO:0000256" key="2">
    <source>
        <dbReference type="ARBA" id="ARBA00005695"/>
    </source>
</evidence>
<keyword evidence="3" id="KW-0813">Transport</keyword>
<evidence type="ECO:0000256" key="1">
    <source>
        <dbReference type="ARBA" id="ARBA00004196"/>
    </source>
</evidence>
<dbReference type="EMBL" id="BMED01000002">
    <property type="protein sequence ID" value="GGC74009.1"/>
    <property type="molecule type" value="Genomic_DNA"/>
</dbReference>
<dbReference type="InterPro" id="IPR000914">
    <property type="entry name" value="SBP_5_dom"/>
</dbReference>
<name>A0A916UHP0_9BURK</name>
<dbReference type="Gene3D" id="3.10.105.10">
    <property type="entry name" value="Dipeptide-binding Protein, Domain 3"/>
    <property type="match status" value="1"/>
</dbReference>
<dbReference type="SUPFAM" id="SSF53850">
    <property type="entry name" value="Periplasmic binding protein-like II"/>
    <property type="match status" value="1"/>
</dbReference>
<reference evidence="6" key="2">
    <citation type="submission" date="2020-09" db="EMBL/GenBank/DDBJ databases">
        <authorList>
            <person name="Sun Q."/>
            <person name="Zhou Y."/>
        </authorList>
    </citation>
    <scope>NUCLEOTIDE SEQUENCE</scope>
    <source>
        <strain evidence="6">CGMCC 1.10998</strain>
    </source>
</reference>
<evidence type="ECO:0000313" key="6">
    <source>
        <dbReference type="EMBL" id="GGC74009.1"/>
    </source>
</evidence>
<dbReference type="InterPro" id="IPR030678">
    <property type="entry name" value="Peptide/Ni-bd"/>
</dbReference>
<dbReference type="InterPro" id="IPR039424">
    <property type="entry name" value="SBP_5"/>
</dbReference>
<sequence length="592" mass="66531">MLGLAACSVAGATYAAPAANGADPDKVLKWVFNVAETGFDPAVTRDLYTNGINYNVFETLYSYDYLASPVKLIPRTADALPEISADAKTYTIRLKKGIYFTDDPVFGGKKRELTMADYMYTIKRLFDPKLASPHAWLFEGKIVGLDDLAKEAKKTGKFDYDAKVAGLELVDKYTLRLHLTRPDFNMGLILAHNPTGAVAREVIEKYRNVQGAVLDRPVGTGPYIVALDEWVRGAKIVLLANPGFRGYIWDFQGGSNPEDQKIMAAMKGKRMPQIGRIEISVMLEDQSRWLAFQNDEVDLFELEGPLAPQALDDGKLKPALAKKGIQLSRIPDPELTYYYWNMQDPVLGGFSKEKIALRRAFAMSHNVDEEIRIVYNGNAVALNFPVPPGVIGHDPNYKSSVQYNPAAANALLDKFGYKKGPDGYRTLPDGKPLEIRYSARSGPVGKLQTEVWKKSYDSIGVRMKEDLLQFSELLKAEQNCKLQTRNAPWLADYPDGDNFMQLFYGPNTGQNNNGCVKIPEYDKLYVESQKLPPGPERDLLYHKMARVMEVNAAQLMGFARYRSMLAQPRVIGYKKHPIIYGEWMFFDIEKHQ</sequence>
<evidence type="ECO:0000256" key="3">
    <source>
        <dbReference type="ARBA" id="ARBA00022448"/>
    </source>
</evidence>
<dbReference type="Pfam" id="PF00496">
    <property type="entry name" value="SBP_bac_5"/>
    <property type="match status" value="1"/>
</dbReference>
<comment type="caution">
    <text evidence="6">The sequence shown here is derived from an EMBL/GenBank/DDBJ whole genome shotgun (WGS) entry which is preliminary data.</text>
</comment>
<dbReference type="PANTHER" id="PTHR30290">
    <property type="entry name" value="PERIPLASMIC BINDING COMPONENT OF ABC TRANSPORTER"/>
    <property type="match status" value="1"/>
</dbReference>
<dbReference type="PIRSF" id="PIRSF002741">
    <property type="entry name" value="MppA"/>
    <property type="match status" value="1"/>
</dbReference>
<accession>A0A916UHP0</accession>
<protein>
    <submittedName>
        <fullName evidence="6">Heme-binding protein</fullName>
    </submittedName>
</protein>
<keyword evidence="4" id="KW-0732">Signal</keyword>
<dbReference type="GO" id="GO:0030288">
    <property type="term" value="C:outer membrane-bounded periplasmic space"/>
    <property type="evidence" value="ECO:0007669"/>
    <property type="project" value="UniProtKB-ARBA"/>
</dbReference>
<organism evidence="6 7">
    <name type="scientific">Undibacterium terreum</name>
    <dbReference type="NCBI Taxonomy" id="1224302"/>
    <lineage>
        <taxon>Bacteria</taxon>
        <taxon>Pseudomonadati</taxon>
        <taxon>Pseudomonadota</taxon>
        <taxon>Betaproteobacteria</taxon>
        <taxon>Burkholderiales</taxon>
        <taxon>Oxalobacteraceae</taxon>
        <taxon>Undibacterium</taxon>
    </lineage>
</organism>
<dbReference type="GO" id="GO:0015833">
    <property type="term" value="P:peptide transport"/>
    <property type="evidence" value="ECO:0007669"/>
    <property type="project" value="TreeGrafter"/>
</dbReference>
<gene>
    <name evidence="6" type="primary">oppA</name>
    <name evidence="6" type="ORF">GCM10011396_21560</name>
</gene>